<keyword evidence="3" id="KW-0010">Activator</keyword>
<evidence type="ECO:0000256" key="1">
    <source>
        <dbReference type="ARBA" id="ARBA00023015"/>
    </source>
</evidence>
<organism evidence="6 7">
    <name type="scientific">Orbus sasakiae</name>
    <dbReference type="NCBI Taxonomy" id="1078475"/>
    <lineage>
        <taxon>Bacteria</taxon>
        <taxon>Pseudomonadati</taxon>
        <taxon>Pseudomonadota</taxon>
        <taxon>Gammaproteobacteria</taxon>
        <taxon>Orbales</taxon>
        <taxon>Orbaceae</taxon>
        <taxon>Orbus</taxon>
    </lineage>
</organism>
<dbReference type="InterPro" id="IPR014710">
    <property type="entry name" value="RmlC-like_jellyroll"/>
</dbReference>
<dbReference type="SUPFAM" id="SSF46689">
    <property type="entry name" value="Homeodomain-like"/>
    <property type="match status" value="1"/>
</dbReference>
<evidence type="ECO:0000256" key="2">
    <source>
        <dbReference type="ARBA" id="ARBA00023125"/>
    </source>
</evidence>
<dbReference type="Pfam" id="PF12833">
    <property type="entry name" value="HTH_18"/>
    <property type="match status" value="1"/>
</dbReference>
<dbReference type="Pfam" id="PF02311">
    <property type="entry name" value="AraC_binding"/>
    <property type="match status" value="1"/>
</dbReference>
<dbReference type="RefSeq" id="WP_345491611.1">
    <property type="nucleotide sequence ID" value="NZ_BAABHY010000005.1"/>
</dbReference>
<feature type="domain" description="HTH araC/xylS-type" evidence="5">
    <location>
        <begin position="177"/>
        <end position="275"/>
    </location>
</feature>
<dbReference type="InterPro" id="IPR037923">
    <property type="entry name" value="HTH-like"/>
</dbReference>
<dbReference type="InterPro" id="IPR018062">
    <property type="entry name" value="HTH_AraC-typ_CS"/>
</dbReference>
<comment type="caution">
    <text evidence="6">The sequence shown here is derived from an EMBL/GenBank/DDBJ whole genome shotgun (WGS) entry which is preliminary data.</text>
</comment>
<dbReference type="PROSITE" id="PS01124">
    <property type="entry name" value="HTH_ARAC_FAMILY_2"/>
    <property type="match status" value="1"/>
</dbReference>
<keyword evidence="1" id="KW-0805">Transcription regulation</keyword>
<dbReference type="InterPro" id="IPR020449">
    <property type="entry name" value="Tscrpt_reg_AraC-type_HTH"/>
</dbReference>
<dbReference type="InterPro" id="IPR003313">
    <property type="entry name" value="AraC-bd"/>
</dbReference>
<dbReference type="InterPro" id="IPR009057">
    <property type="entry name" value="Homeodomain-like_sf"/>
</dbReference>
<protein>
    <submittedName>
        <fullName evidence="6">HTH-type transcriptional activator RhaS</fullName>
    </submittedName>
</protein>
<dbReference type="EMBL" id="BAABHY010000005">
    <property type="protein sequence ID" value="GAA5112518.1"/>
    <property type="molecule type" value="Genomic_DNA"/>
</dbReference>
<dbReference type="SMART" id="SM00342">
    <property type="entry name" value="HTH_ARAC"/>
    <property type="match status" value="1"/>
</dbReference>
<keyword evidence="7" id="KW-1185">Reference proteome</keyword>
<reference evidence="7" key="1">
    <citation type="journal article" date="2019" name="Int. J. Syst. Evol. Microbiol.">
        <title>The Global Catalogue of Microorganisms (GCM) 10K type strain sequencing project: providing services to taxonomists for standard genome sequencing and annotation.</title>
        <authorList>
            <consortium name="The Broad Institute Genomics Platform"/>
            <consortium name="The Broad Institute Genome Sequencing Center for Infectious Disease"/>
            <person name="Wu L."/>
            <person name="Ma J."/>
        </authorList>
    </citation>
    <scope>NUCLEOTIDE SEQUENCE [LARGE SCALE GENOMIC DNA]</scope>
    <source>
        <strain evidence="7">JCM 18050</strain>
    </source>
</reference>
<keyword evidence="4" id="KW-0804">Transcription</keyword>
<dbReference type="PROSITE" id="PS00041">
    <property type="entry name" value="HTH_ARAC_FAMILY_1"/>
    <property type="match status" value="1"/>
</dbReference>
<dbReference type="PRINTS" id="PR00032">
    <property type="entry name" value="HTHARAC"/>
</dbReference>
<keyword evidence="2" id="KW-0238">DNA-binding</keyword>
<dbReference type="SUPFAM" id="SSF51215">
    <property type="entry name" value="Regulatory protein AraC"/>
    <property type="match status" value="1"/>
</dbReference>
<evidence type="ECO:0000313" key="7">
    <source>
        <dbReference type="Proteomes" id="UP001500171"/>
    </source>
</evidence>
<accession>A0ABP9N9F5</accession>
<evidence type="ECO:0000256" key="3">
    <source>
        <dbReference type="ARBA" id="ARBA00023159"/>
    </source>
</evidence>
<dbReference type="PANTHER" id="PTHR43280:SF28">
    <property type="entry name" value="HTH-TYPE TRANSCRIPTIONAL ACTIVATOR RHAS"/>
    <property type="match status" value="1"/>
</dbReference>
<dbReference type="InterPro" id="IPR018060">
    <property type="entry name" value="HTH_AraC"/>
</dbReference>
<dbReference type="PANTHER" id="PTHR43280">
    <property type="entry name" value="ARAC-FAMILY TRANSCRIPTIONAL REGULATOR"/>
    <property type="match status" value="1"/>
</dbReference>
<evidence type="ECO:0000256" key="4">
    <source>
        <dbReference type="ARBA" id="ARBA00023163"/>
    </source>
</evidence>
<name>A0ABP9N9F5_9GAMM</name>
<dbReference type="Gene3D" id="2.60.120.10">
    <property type="entry name" value="Jelly Rolls"/>
    <property type="match status" value="1"/>
</dbReference>
<dbReference type="Gene3D" id="1.10.10.60">
    <property type="entry name" value="Homeodomain-like"/>
    <property type="match status" value="2"/>
</dbReference>
<evidence type="ECO:0000259" key="5">
    <source>
        <dbReference type="PROSITE" id="PS01124"/>
    </source>
</evidence>
<proteinExistence type="predicted"/>
<sequence length="277" mass="32972">MERLTIKQFFNHECDLFAFDYTDPEINDREHTHEFDELVIVDEGYGVHVLNGSLYFIQEGDVFLVRKTDRHFYNELGTLKLMNILINPNVSFRYLRDLDFIWQQLLVKQDLPFIWLMNKDKEVCIKLAKEIGQVYSQNMSNEMSELLQIEMLFMQIISTILTSQKMSQKNSTQYKIRNLLRYLQQNYFEQIDWQNVSDRFFMSGKTINRQIKDLTGLSPVNYLNRLRVLAGRDRLRQSDDLITEISLSCGFSNSDYFAKCYRKNFGISPSDERKFFS</sequence>
<dbReference type="Proteomes" id="UP001500171">
    <property type="component" value="Unassembled WGS sequence"/>
</dbReference>
<evidence type="ECO:0000313" key="6">
    <source>
        <dbReference type="EMBL" id="GAA5112518.1"/>
    </source>
</evidence>
<gene>
    <name evidence="6" type="primary">rhaS</name>
    <name evidence="6" type="ORF">GCM10023211_19240</name>
</gene>